<proteinExistence type="predicted"/>
<sequence length="102" mass="10857">MATTTTTLTMSTQAKATTSSSSATVQCLINTMLYWQANVSDSYSTATSTRDYGNGTATYKSGFKVTFKRTSSGGYNVYATGTIIDCGDTYMLTNFPIGSYPG</sequence>
<dbReference type="RefSeq" id="WP_180282422.1">
    <property type="nucleotide sequence ID" value="NZ_JABFDB010000008.1"/>
</dbReference>
<accession>A0ABX2TCA4</accession>
<dbReference type="Proteomes" id="UP000584642">
    <property type="component" value="Unassembled WGS sequence"/>
</dbReference>
<protein>
    <submittedName>
        <fullName evidence="1">Uncharacterized protein</fullName>
    </submittedName>
</protein>
<evidence type="ECO:0000313" key="1">
    <source>
        <dbReference type="EMBL" id="NYZ20659.1"/>
    </source>
</evidence>
<dbReference type="EMBL" id="JABFDB010000008">
    <property type="protein sequence ID" value="NYZ20659.1"/>
    <property type="molecule type" value="Genomic_DNA"/>
</dbReference>
<reference evidence="1 2" key="1">
    <citation type="submission" date="2020-05" db="EMBL/GenBank/DDBJ databases">
        <title>Azospirillum oleiclasticum sp. nov, a nitrogen-fixing and heavy crude oil-emulsifying bacterium isolated from the crude oil of Yumen Oilfield.</title>
        <authorList>
            <person name="Wu D."/>
            <person name="Cai M."/>
            <person name="Zhang X."/>
        </authorList>
    </citation>
    <scope>NUCLEOTIDE SEQUENCE [LARGE SCALE GENOMIC DNA]</scope>
    <source>
        <strain evidence="1 2">ROY-1-1-2</strain>
    </source>
</reference>
<name>A0ABX2TCA4_9PROT</name>
<comment type="caution">
    <text evidence="1">The sequence shown here is derived from an EMBL/GenBank/DDBJ whole genome shotgun (WGS) entry which is preliminary data.</text>
</comment>
<gene>
    <name evidence="1" type="ORF">HND93_13135</name>
</gene>
<keyword evidence="2" id="KW-1185">Reference proteome</keyword>
<organism evidence="1 2">
    <name type="scientific">Azospirillum oleiclasticum</name>
    <dbReference type="NCBI Taxonomy" id="2735135"/>
    <lineage>
        <taxon>Bacteria</taxon>
        <taxon>Pseudomonadati</taxon>
        <taxon>Pseudomonadota</taxon>
        <taxon>Alphaproteobacteria</taxon>
        <taxon>Rhodospirillales</taxon>
        <taxon>Azospirillaceae</taxon>
        <taxon>Azospirillum</taxon>
    </lineage>
</organism>
<evidence type="ECO:0000313" key="2">
    <source>
        <dbReference type="Proteomes" id="UP000584642"/>
    </source>
</evidence>